<reference evidence="5" key="2">
    <citation type="submission" date="2020-10" db="UniProtKB">
        <authorList>
            <consortium name="WormBaseParasite"/>
        </authorList>
    </citation>
    <scope>IDENTIFICATION</scope>
</reference>
<evidence type="ECO:0000256" key="1">
    <source>
        <dbReference type="ARBA" id="ARBA00005655"/>
    </source>
</evidence>
<feature type="compositionally biased region" description="Basic and acidic residues" evidence="3">
    <location>
        <begin position="229"/>
        <end position="240"/>
    </location>
</feature>
<dbReference type="GO" id="GO:0003729">
    <property type="term" value="F:mRNA binding"/>
    <property type="evidence" value="ECO:0007669"/>
    <property type="project" value="InterPro"/>
</dbReference>
<dbReference type="Pfam" id="PF03194">
    <property type="entry name" value="LUC7"/>
    <property type="match status" value="1"/>
</dbReference>
<keyword evidence="4" id="KW-1185">Reference proteome</keyword>
<reference evidence="4" key="1">
    <citation type="journal article" date="2013" name="Genetics">
        <title>The draft genome and transcriptome of Panagrellus redivivus are shaped by the harsh demands of a free-living lifestyle.</title>
        <authorList>
            <person name="Srinivasan J."/>
            <person name="Dillman A.R."/>
            <person name="Macchietto M.G."/>
            <person name="Heikkinen L."/>
            <person name="Lakso M."/>
            <person name="Fracchia K.M."/>
            <person name="Antoshechkin I."/>
            <person name="Mortazavi A."/>
            <person name="Wong G."/>
            <person name="Sternberg P.W."/>
        </authorList>
    </citation>
    <scope>NUCLEOTIDE SEQUENCE [LARGE SCALE GENOMIC DNA]</scope>
    <source>
        <strain evidence="4">MT8872</strain>
    </source>
</reference>
<feature type="region of interest" description="Disordered" evidence="3">
    <location>
        <begin position="229"/>
        <end position="330"/>
    </location>
</feature>
<accession>A0A7E4VJ22</accession>
<evidence type="ECO:0000313" key="4">
    <source>
        <dbReference type="Proteomes" id="UP000492821"/>
    </source>
</evidence>
<dbReference type="InterPro" id="IPR004882">
    <property type="entry name" value="Luc7-rel"/>
</dbReference>
<feature type="coiled-coil region" evidence="2">
    <location>
        <begin position="126"/>
        <end position="172"/>
    </location>
</feature>
<feature type="compositionally biased region" description="Basic residues" evidence="3">
    <location>
        <begin position="251"/>
        <end position="263"/>
    </location>
</feature>
<sequence length="330" mass="39377">MTDMMREMIAQLMGAQREKEEGRVLPPYHSRQVCRLYLIGCCPREKLLDTRLEPFVTCRKLHEPAHHADYQRAQEQRDHFYDVEAFDEIEHIIRVVDGEVEKIKEKVQRDAEGQQDTHEFMKSAKVTELTEKINQTLTKVEELGNEGKVQESMDLAKSVEDMKRRKAEIEAELKAANPATQRLRVCDDCGAQLNVLDHESRLADHYGGRMHLGMVELRDWFKEKKETIEERREAKRKQDEEAGPGPSGSRQRSRSPIRNRSPRRYSPDRYDRDRRYGNDRRDRFDHHRGGGGNRDWRDRDDRGGGRFRDDRRERYQDRRDRERTDRRRRY</sequence>
<comment type="similarity">
    <text evidence="1">Belongs to the Luc7 family.</text>
</comment>
<dbReference type="WBParaSite" id="Pan_g21524.t1">
    <property type="protein sequence ID" value="Pan_g21524.t1"/>
    <property type="gene ID" value="Pan_g21524"/>
</dbReference>
<dbReference type="Proteomes" id="UP000492821">
    <property type="component" value="Unassembled WGS sequence"/>
</dbReference>
<protein>
    <submittedName>
        <fullName evidence="5">C2H2-type domain-containing protein</fullName>
    </submittedName>
</protein>
<feature type="compositionally biased region" description="Basic and acidic residues" evidence="3">
    <location>
        <begin position="265"/>
        <end position="330"/>
    </location>
</feature>
<dbReference type="AlphaFoldDB" id="A0A7E4VJ22"/>
<evidence type="ECO:0000256" key="2">
    <source>
        <dbReference type="SAM" id="Coils"/>
    </source>
</evidence>
<keyword evidence="2" id="KW-0175">Coiled coil</keyword>
<name>A0A7E4VJ22_PANRE</name>
<proteinExistence type="inferred from homology"/>
<organism evidence="4 5">
    <name type="scientific">Panagrellus redivivus</name>
    <name type="common">Microworm</name>
    <dbReference type="NCBI Taxonomy" id="6233"/>
    <lineage>
        <taxon>Eukaryota</taxon>
        <taxon>Metazoa</taxon>
        <taxon>Ecdysozoa</taxon>
        <taxon>Nematoda</taxon>
        <taxon>Chromadorea</taxon>
        <taxon>Rhabditida</taxon>
        <taxon>Tylenchina</taxon>
        <taxon>Panagrolaimomorpha</taxon>
        <taxon>Panagrolaimoidea</taxon>
        <taxon>Panagrolaimidae</taxon>
        <taxon>Panagrellus</taxon>
    </lineage>
</organism>
<dbReference type="GO" id="GO:0005685">
    <property type="term" value="C:U1 snRNP"/>
    <property type="evidence" value="ECO:0007669"/>
    <property type="project" value="InterPro"/>
</dbReference>
<dbReference type="PANTHER" id="PTHR12375">
    <property type="entry name" value="RNA-BINDING PROTEIN LUC7-RELATED"/>
    <property type="match status" value="1"/>
</dbReference>
<evidence type="ECO:0000256" key="3">
    <source>
        <dbReference type="SAM" id="MobiDB-lite"/>
    </source>
</evidence>
<evidence type="ECO:0000313" key="5">
    <source>
        <dbReference type="WBParaSite" id="Pan_g21524.t1"/>
    </source>
</evidence>
<dbReference type="GO" id="GO:0006376">
    <property type="term" value="P:mRNA splice site recognition"/>
    <property type="evidence" value="ECO:0007669"/>
    <property type="project" value="InterPro"/>
</dbReference>